<reference evidence="1" key="1">
    <citation type="journal article" date="2015" name="Nature">
        <title>Complex archaea that bridge the gap between prokaryotes and eukaryotes.</title>
        <authorList>
            <person name="Spang A."/>
            <person name="Saw J.H."/>
            <person name="Jorgensen S.L."/>
            <person name="Zaremba-Niedzwiedzka K."/>
            <person name="Martijn J."/>
            <person name="Lind A.E."/>
            <person name="van Eijk R."/>
            <person name="Schleper C."/>
            <person name="Guy L."/>
            <person name="Ettema T.J."/>
        </authorList>
    </citation>
    <scope>NUCLEOTIDE SEQUENCE</scope>
</reference>
<dbReference type="AlphaFoldDB" id="A0A0F9E771"/>
<sequence>MEDTFVGCMNWANALLLYMNIIERRTMEIPVTQYVKPHGRTKVLRVEIPDECKAMVEKIFSLHLHFTCEALHRGIVAQYISHEDGDFAIVLSSVDDSLEQLVKMINDFDEEAFKTWLIGMTEEETDGG</sequence>
<evidence type="ECO:0000313" key="1">
    <source>
        <dbReference type="EMBL" id="KKL19923.1"/>
    </source>
</evidence>
<comment type="caution">
    <text evidence="1">The sequence shown here is derived from an EMBL/GenBank/DDBJ whole genome shotgun (WGS) entry which is preliminary data.</text>
</comment>
<proteinExistence type="predicted"/>
<dbReference type="EMBL" id="LAZR01038304">
    <property type="protein sequence ID" value="KKL19923.1"/>
    <property type="molecule type" value="Genomic_DNA"/>
</dbReference>
<organism evidence="1">
    <name type="scientific">marine sediment metagenome</name>
    <dbReference type="NCBI Taxonomy" id="412755"/>
    <lineage>
        <taxon>unclassified sequences</taxon>
        <taxon>metagenomes</taxon>
        <taxon>ecological metagenomes</taxon>
    </lineage>
</organism>
<protein>
    <submittedName>
        <fullName evidence="1">Uncharacterized protein</fullName>
    </submittedName>
</protein>
<accession>A0A0F9E771</accession>
<name>A0A0F9E771_9ZZZZ</name>
<gene>
    <name evidence="1" type="ORF">LCGC14_2460620</name>
</gene>